<evidence type="ECO:0000313" key="2">
    <source>
        <dbReference type="EMBL" id="SEE37483.1"/>
    </source>
</evidence>
<organism evidence="2 3">
    <name type="scientific">Pseudomonas migulae</name>
    <dbReference type="NCBI Taxonomy" id="78543"/>
    <lineage>
        <taxon>Bacteria</taxon>
        <taxon>Pseudomonadati</taxon>
        <taxon>Pseudomonadota</taxon>
        <taxon>Gammaproteobacteria</taxon>
        <taxon>Pseudomonadales</taxon>
        <taxon>Pseudomonadaceae</taxon>
        <taxon>Pseudomonas</taxon>
    </lineage>
</organism>
<gene>
    <name evidence="2" type="ORF">SAMN04490194_1979</name>
</gene>
<feature type="transmembrane region" description="Helical" evidence="1">
    <location>
        <begin position="21"/>
        <end position="44"/>
    </location>
</feature>
<keyword evidence="1" id="KW-0472">Membrane</keyword>
<reference evidence="2 3" key="1">
    <citation type="submission" date="2016-10" db="EMBL/GenBank/DDBJ databases">
        <authorList>
            <person name="de Groot N.N."/>
        </authorList>
    </citation>
    <scope>NUCLEOTIDE SEQUENCE [LARGE SCALE GENOMIC DNA]</scope>
    <source>
        <strain evidence="2 3">BS3662</strain>
    </source>
</reference>
<accession>A0A1H5IB88</accession>
<protein>
    <submittedName>
        <fullName evidence="2">Uncharacterized protein</fullName>
    </submittedName>
</protein>
<keyword evidence="1" id="KW-0812">Transmembrane</keyword>
<evidence type="ECO:0000256" key="1">
    <source>
        <dbReference type="SAM" id="Phobius"/>
    </source>
</evidence>
<name>A0A1H5IB88_9PSED</name>
<dbReference type="EMBL" id="FNTY01000002">
    <property type="protein sequence ID" value="SEE37483.1"/>
    <property type="molecule type" value="Genomic_DNA"/>
</dbReference>
<dbReference type="Proteomes" id="UP000198985">
    <property type="component" value="Unassembled WGS sequence"/>
</dbReference>
<proteinExistence type="predicted"/>
<evidence type="ECO:0000313" key="3">
    <source>
        <dbReference type="Proteomes" id="UP000198985"/>
    </source>
</evidence>
<sequence>MRRCCRPSCDLVQSSAKRANLDGFALFCVRVFGVGFALGNWGAIRPPSPASRLLHVMVRRRHCWGGLLAMRPEMRWRPRNWPRGFVSLLATRRSLRRCCRPSCDLVQSSAKRANLDGFALFCVRVFGVGFALGNWGAIRPPSPASRLLQFLHRIITCRSRLAGDEASAATSSIPGNQCRSSAFTRSWNASRFESFSPIRILCASSTLIRTTSSD</sequence>
<keyword evidence="1" id="KW-1133">Transmembrane helix</keyword>
<dbReference type="AlphaFoldDB" id="A0A1H5IB88"/>